<keyword evidence="2" id="KW-1185">Reference proteome</keyword>
<accession>A0ACD5Y089</accession>
<evidence type="ECO:0000313" key="2">
    <source>
        <dbReference type="Proteomes" id="UP001732700"/>
    </source>
</evidence>
<protein>
    <submittedName>
        <fullName evidence="1">Uncharacterized protein</fullName>
    </submittedName>
</protein>
<sequence>MFNHASPMRMVRVFKTMTKPQRDLIINSDFGELLNMKCSKLIPELCRFLMDCFNPNTCELDFGHRGRVPVTVQSVHKVMGVPMGTIPVAYQADSHSTRAILEMFQISNGRQPYITTVETLLGPTYPANDYYLRKFAIYSMSTVFSPTTCTRVIPKCYPPIINTEATKRLNWAKFIIDTLIRTTKAKGIKNWFKACMPYLMVLYVDSLETDAIQVPEEGTRICIWTNKLIKKIVELDTNTDGSFGKLPLKACFRSNLFMFSTDPSIVDMFIKRHVQSTLSEEYMVSVIDMCTVFEEGLAKFLVSVGSDLKDGQEKGN</sequence>
<evidence type="ECO:0000313" key="1">
    <source>
        <dbReference type="EnsemblPlants" id="AVESA.00010b.r2.5CG0917080.1.CDS"/>
    </source>
</evidence>
<dbReference type="EnsemblPlants" id="AVESA.00010b.r2.5CG0917080.1">
    <property type="protein sequence ID" value="AVESA.00010b.r2.5CG0917080.1.CDS"/>
    <property type="gene ID" value="AVESA.00010b.r2.5CG0917080"/>
</dbReference>
<reference evidence="1" key="2">
    <citation type="submission" date="2025-09" db="UniProtKB">
        <authorList>
            <consortium name="EnsemblPlants"/>
        </authorList>
    </citation>
    <scope>IDENTIFICATION</scope>
</reference>
<reference evidence="1" key="1">
    <citation type="submission" date="2021-05" db="EMBL/GenBank/DDBJ databases">
        <authorList>
            <person name="Scholz U."/>
            <person name="Mascher M."/>
            <person name="Fiebig A."/>
        </authorList>
    </citation>
    <scope>NUCLEOTIDE SEQUENCE [LARGE SCALE GENOMIC DNA]</scope>
</reference>
<name>A0ACD5Y089_AVESA</name>
<proteinExistence type="predicted"/>
<organism evidence="1 2">
    <name type="scientific">Avena sativa</name>
    <name type="common">Oat</name>
    <dbReference type="NCBI Taxonomy" id="4498"/>
    <lineage>
        <taxon>Eukaryota</taxon>
        <taxon>Viridiplantae</taxon>
        <taxon>Streptophyta</taxon>
        <taxon>Embryophyta</taxon>
        <taxon>Tracheophyta</taxon>
        <taxon>Spermatophyta</taxon>
        <taxon>Magnoliopsida</taxon>
        <taxon>Liliopsida</taxon>
        <taxon>Poales</taxon>
        <taxon>Poaceae</taxon>
        <taxon>BOP clade</taxon>
        <taxon>Pooideae</taxon>
        <taxon>Poodae</taxon>
        <taxon>Poeae</taxon>
        <taxon>Poeae Chloroplast Group 1 (Aveneae type)</taxon>
        <taxon>Aveninae</taxon>
        <taxon>Avena</taxon>
    </lineage>
</organism>
<dbReference type="Proteomes" id="UP001732700">
    <property type="component" value="Chromosome 5C"/>
</dbReference>